<dbReference type="PATRIC" id="fig|1097667.3.peg.176"/>
<keyword evidence="2" id="KW-1185">Reference proteome</keyword>
<name>H0E069_9ACTN</name>
<proteinExistence type="predicted"/>
<evidence type="ECO:0000313" key="2">
    <source>
        <dbReference type="Proteomes" id="UP000005143"/>
    </source>
</evidence>
<comment type="caution">
    <text evidence="1">The sequence shown here is derived from an EMBL/GenBank/DDBJ whole genome shotgun (WGS) entry which is preliminary data.</text>
</comment>
<dbReference type="Gene3D" id="3.60.15.10">
    <property type="entry name" value="Ribonuclease Z/Hydroxyacylglutathione hydrolase-like"/>
    <property type="match status" value="1"/>
</dbReference>
<protein>
    <recommendedName>
        <fullName evidence="3">Metallo-beta-lactamase domain-containing protein</fullName>
    </recommendedName>
</protein>
<reference evidence="1 2" key="1">
    <citation type="journal article" date="2013" name="Biodegradation">
        <title>Quantitative proteomic analysis of ibuprofen-degrading Patulibacter sp. strain I11.</title>
        <authorList>
            <person name="Almeida B."/>
            <person name="Kjeldal H."/>
            <person name="Lolas I."/>
            <person name="Knudsen A.D."/>
            <person name="Carvalho G."/>
            <person name="Nielsen K.L."/>
            <person name="Barreto Crespo M.T."/>
            <person name="Stensballe A."/>
            <person name="Nielsen J.L."/>
        </authorList>
    </citation>
    <scope>NUCLEOTIDE SEQUENCE [LARGE SCALE GENOMIC DNA]</scope>
    <source>
        <strain evidence="1 2">I11</strain>
    </source>
</reference>
<gene>
    <name evidence="1" type="ORF">PAI11_01770</name>
</gene>
<sequence length="295" mass="32076">MSREIVTITDGAAYALCNSIVLSGMESSHPAEARGVTSSNCYLLVEGEHALMVDTGFAVHQRALVAQLEQLLDERSQLALLPLRFGEFAGVCNVRPIAERFGATQLYGRFFGEPDEWLDFRPDLDAPGAPGGGLAELRSVPTPADGRIAVDPVGRRVVEILVAPVRLLPEPWAYDHRTRTLFTGDLFGWVDLESEGSAAVLQESDEDATTVEAVGTYLERNRFWWLAGGDTESLRNGMSSLAERLEIETIAPGNGRVLRGRPVVERHLTMFDEALAQAEQRPSVGVAAGTWPFGG</sequence>
<dbReference type="SUPFAM" id="SSF56281">
    <property type="entry name" value="Metallo-hydrolase/oxidoreductase"/>
    <property type="match status" value="1"/>
</dbReference>
<dbReference type="Proteomes" id="UP000005143">
    <property type="component" value="Unassembled WGS sequence"/>
</dbReference>
<dbReference type="AlphaFoldDB" id="H0E069"/>
<evidence type="ECO:0000313" key="1">
    <source>
        <dbReference type="EMBL" id="EHN12872.1"/>
    </source>
</evidence>
<accession>H0E069</accession>
<dbReference type="RefSeq" id="WP_007569857.1">
    <property type="nucleotide sequence ID" value="NZ_AGUD01000006.1"/>
</dbReference>
<evidence type="ECO:0008006" key="3">
    <source>
        <dbReference type="Google" id="ProtNLM"/>
    </source>
</evidence>
<dbReference type="InterPro" id="IPR036866">
    <property type="entry name" value="RibonucZ/Hydroxyglut_hydro"/>
</dbReference>
<dbReference type="EMBL" id="AGUD01000006">
    <property type="protein sequence ID" value="EHN12872.1"/>
    <property type="molecule type" value="Genomic_DNA"/>
</dbReference>
<organism evidence="1 2">
    <name type="scientific">Patulibacter medicamentivorans</name>
    <dbReference type="NCBI Taxonomy" id="1097667"/>
    <lineage>
        <taxon>Bacteria</taxon>
        <taxon>Bacillati</taxon>
        <taxon>Actinomycetota</taxon>
        <taxon>Thermoleophilia</taxon>
        <taxon>Solirubrobacterales</taxon>
        <taxon>Patulibacteraceae</taxon>
        <taxon>Patulibacter</taxon>
    </lineage>
</organism>